<dbReference type="EMBL" id="CP014859">
    <property type="protein sequence ID" value="AOS64544.1"/>
    <property type="molecule type" value="Genomic_DNA"/>
</dbReference>
<keyword evidence="2" id="KW-1185">Reference proteome</keyword>
<dbReference type="SMART" id="SM01236">
    <property type="entry name" value="Haem_oxygenase_2"/>
    <property type="match status" value="1"/>
</dbReference>
<proteinExistence type="predicted"/>
<dbReference type="Pfam" id="PF14518">
    <property type="entry name" value="Haem_oxygenas_2"/>
    <property type="match status" value="1"/>
</dbReference>
<evidence type="ECO:0000313" key="1">
    <source>
        <dbReference type="EMBL" id="AOS64544.1"/>
    </source>
</evidence>
<protein>
    <submittedName>
        <fullName evidence="1">Iron-containing redox enzyme</fullName>
    </submittedName>
</protein>
<dbReference type="KEGG" id="ahm:TL08_18765"/>
<dbReference type="Gene3D" id="1.20.910.10">
    <property type="entry name" value="Heme oxygenase-like"/>
    <property type="match status" value="1"/>
</dbReference>
<organism evidence="1 2">
    <name type="scientific">Actinoalloteichus hymeniacidonis</name>
    <dbReference type="NCBI Taxonomy" id="340345"/>
    <lineage>
        <taxon>Bacteria</taxon>
        <taxon>Bacillati</taxon>
        <taxon>Actinomycetota</taxon>
        <taxon>Actinomycetes</taxon>
        <taxon>Pseudonocardiales</taxon>
        <taxon>Pseudonocardiaceae</taxon>
        <taxon>Actinoalloteichus</taxon>
    </lineage>
</organism>
<sequence length="343" mass="37235">MHALPAPRGEISAQVIEALRKSPHEFAVGHTHWGTTGSAVEDEDLQLTLFVAYELHYRGFEGVSQRWEWSPSLLALRAAAEDAFEASLRALVPSMEPVSPDGLPASLFALVAADESPSVAAHLQRDGSLEELREFLIHRSLYQLKEADPHSWGIPRLSGPAKAALVEIQSDEYGGGRAERMHSELFRTTMRGVGLDDTYRGYVDVVPAVTLAVGNAISLFGLHRRLIGALAGHLAAFEMTSSLPSRRIAAGMRRLGLDDDTVRFYDEHIEADAVHEQVAAHDLCGNLVRADPTLVGDVVFGAAAALALEGLLADRLLRSWSRGESSLAPVVSPRRHQVAEALH</sequence>
<dbReference type="Proteomes" id="UP000095210">
    <property type="component" value="Chromosome"/>
</dbReference>
<dbReference type="SUPFAM" id="SSF48613">
    <property type="entry name" value="Heme oxygenase-like"/>
    <property type="match status" value="1"/>
</dbReference>
<name>A0AAC9MZK4_9PSEU</name>
<evidence type="ECO:0000313" key="2">
    <source>
        <dbReference type="Proteomes" id="UP000095210"/>
    </source>
</evidence>
<gene>
    <name evidence="1" type="ORF">TL08_18765</name>
</gene>
<dbReference type="InterPro" id="IPR016084">
    <property type="entry name" value="Haem_Oase-like_multi-hlx"/>
</dbReference>
<accession>A0AAC9MZK4</accession>
<reference evidence="2" key="1">
    <citation type="submission" date="2016-03" db="EMBL/GenBank/DDBJ databases">
        <title>Complete genome sequence of the type strain Actinoalloteichus hymeniacidonis DSM 45092.</title>
        <authorList>
            <person name="Schaffert L."/>
            <person name="Albersmeier A."/>
            <person name="Winkler A."/>
            <person name="Kalinowski J."/>
            <person name="Zotchev S."/>
            <person name="Ruckert C."/>
        </authorList>
    </citation>
    <scope>NUCLEOTIDE SEQUENCE [LARGE SCALE GENOMIC DNA]</scope>
    <source>
        <strain evidence="2">HPA177(T) (DSM 45092(T))</strain>
    </source>
</reference>
<dbReference type="AlphaFoldDB" id="A0AAC9MZK4"/>